<dbReference type="PANTHER" id="PTHR33653">
    <property type="entry name" value="RIBONUCLEASE VAPC2"/>
    <property type="match status" value="1"/>
</dbReference>
<evidence type="ECO:0000256" key="7">
    <source>
        <dbReference type="ARBA" id="ARBA00038093"/>
    </source>
</evidence>
<evidence type="ECO:0000256" key="1">
    <source>
        <dbReference type="ARBA" id="ARBA00001946"/>
    </source>
</evidence>
<dbReference type="PANTHER" id="PTHR33653:SF1">
    <property type="entry name" value="RIBONUCLEASE VAPC2"/>
    <property type="match status" value="1"/>
</dbReference>
<keyword evidence="2" id="KW-1277">Toxin-antitoxin system</keyword>
<feature type="domain" description="PIN" evidence="8">
    <location>
        <begin position="5"/>
        <end position="114"/>
    </location>
</feature>
<dbReference type="CDD" id="cd18741">
    <property type="entry name" value="PIN_VapC4-5_FitB-like"/>
    <property type="match status" value="1"/>
</dbReference>
<keyword evidence="6" id="KW-0460">Magnesium</keyword>
<sequence>MTDTILIDTDILIDVSRNITTAVNRIKEEDNKAKSSISVITNMELIVGCRNKNELSKLNNFLSHFYLIDLDQSISKKALELLTQYRLSHGLLIPDALIAASAITFNIPLLTKNQSDYRFITELNLLSYP</sequence>
<protein>
    <submittedName>
        <fullName evidence="9">PIN domain protein</fullName>
    </submittedName>
</protein>
<evidence type="ECO:0000313" key="9">
    <source>
        <dbReference type="EMBL" id="GBF82756.1"/>
    </source>
</evidence>
<dbReference type="AlphaFoldDB" id="A0A401INF5"/>
<evidence type="ECO:0000256" key="3">
    <source>
        <dbReference type="ARBA" id="ARBA00022722"/>
    </source>
</evidence>
<keyword evidence="10" id="KW-1185">Reference proteome</keyword>
<name>A0A401INF5_APHSA</name>
<comment type="cofactor">
    <cofactor evidence="1">
        <name>Mg(2+)</name>
        <dbReference type="ChEBI" id="CHEBI:18420"/>
    </cofactor>
</comment>
<comment type="caution">
    <text evidence="9">The sequence shown here is derived from an EMBL/GenBank/DDBJ whole genome shotgun (WGS) entry which is preliminary data.</text>
</comment>
<dbReference type="OrthoDB" id="532510at2"/>
<evidence type="ECO:0000313" key="10">
    <source>
        <dbReference type="Proteomes" id="UP000287247"/>
    </source>
</evidence>
<dbReference type="EMBL" id="BDQK01000017">
    <property type="protein sequence ID" value="GBF82756.1"/>
    <property type="molecule type" value="Genomic_DNA"/>
</dbReference>
<dbReference type="GO" id="GO:0046872">
    <property type="term" value="F:metal ion binding"/>
    <property type="evidence" value="ECO:0007669"/>
    <property type="project" value="UniProtKB-KW"/>
</dbReference>
<gene>
    <name evidence="9" type="ORF">AsFPU1_4190</name>
</gene>
<keyword evidence="5" id="KW-0378">Hydrolase</keyword>
<keyword evidence="4" id="KW-0479">Metal-binding</keyword>
<dbReference type="Pfam" id="PF01850">
    <property type="entry name" value="PIN"/>
    <property type="match status" value="1"/>
</dbReference>
<organism evidence="9 10">
    <name type="scientific">Aphanothece sacrum FPU1</name>
    <dbReference type="NCBI Taxonomy" id="1920663"/>
    <lineage>
        <taxon>Bacteria</taxon>
        <taxon>Bacillati</taxon>
        <taxon>Cyanobacteriota</taxon>
        <taxon>Cyanophyceae</taxon>
        <taxon>Oscillatoriophycideae</taxon>
        <taxon>Chroococcales</taxon>
        <taxon>Aphanothecaceae</taxon>
        <taxon>Aphanothece</taxon>
    </lineage>
</organism>
<comment type="similarity">
    <text evidence="7">Belongs to the PINc/VapC protein family.</text>
</comment>
<dbReference type="InterPro" id="IPR029060">
    <property type="entry name" value="PIN-like_dom_sf"/>
</dbReference>
<keyword evidence="3" id="KW-0540">Nuclease</keyword>
<evidence type="ECO:0000256" key="2">
    <source>
        <dbReference type="ARBA" id="ARBA00022649"/>
    </source>
</evidence>
<dbReference type="InterPro" id="IPR002716">
    <property type="entry name" value="PIN_dom"/>
</dbReference>
<reference evidence="10" key="1">
    <citation type="submission" date="2017-05" db="EMBL/GenBank/DDBJ databases">
        <title>Physiological properties and genetic analysis related to exopolysaccharide production of fresh-water unicellular cyanobacterium Aphanothece sacrum, Suizenji Nori, that has been cultured as a food source in Japan.</title>
        <authorList>
            <person name="Kanesaki Y."/>
            <person name="Yoshikawa S."/>
            <person name="Ohki K."/>
        </authorList>
    </citation>
    <scope>NUCLEOTIDE SEQUENCE [LARGE SCALE GENOMIC DNA]</scope>
    <source>
        <strain evidence="10">FPU1</strain>
    </source>
</reference>
<evidence type="ECO:0000256" key="4">
    <source>
        <dbReference type="ARBA" id="ARBA00022723"/>
    </source>
</evidence>
<dbReference type="Gene3D" id="3.40.50.1010">
    <property type="entry name" value="5'-nuclease"/>
    <property type="match status" value="1"/>
</dbReference>
<dbReference type="GO" id="GO:0016787">
    <property type="term" value="F:hydrolase activity"/>
    <property type="evidence" value="ECO:0007669"/>
    <property type="project" value="UniProtKB-KW"/>
</dbReference>
<proteinExistence type="inferred from homology"/>
<evidence type="ECO:0000256" key="5">
    <source>
        <dbReference type="ARBA" id="ARBA00022801"/>
    </source>
</evidence>
<dbReference type="InterPro" id="IPR050556">
    <property type="entry name" value="Type_II_TA_system_RNase"/>
</dbReference>
<accession>A0A401INF5</accession>
<evidence type="ECO:0000256" key="6">
    <source>
        <dbReference type="ARBA" id="ARBA00022842"/>
    </source>
</evidence>
<dbReference type="GO" id="GO:0004518">
    <property type="term" value="F:nuclease activity"/>
    <property type="evidence" value="ECO:0007669"/>
    <property type="project" value="UniProtKB-KW"/>
</dbReference>
<evidence type="ECO:0000259" key="8">
    <source>
        <dbReference type="Pfam" id="PF01850"/>
    </source>
</evidence>
<dbReference type="SUPFAM" id="SSF88723">
    <property type="entry name" value="PIN domain-like"/>
    <property type="match status" value="1"/>
</dbReference>
<dbReference type="RefSeq" id="WP_125061183.1">
    <property type="nucleotide sequence ID" value="NZ_BDQK01000017.1"/>
</dbReference>
<dbReference type="Proteomes" id="UP000287247">
    <property type="component" value="Unassembled WGS sequence"/>
</dbReference>